<dbReference type="PRINTS" id="PR01100">
    <property type="entry name" value="SHIKIMTKNASE"/>
</dbReference>
<feature type="binding site" evidence="11">
    <location>
        <position position="136"/>
    </location>
    <ligand>
        <name>substrate</name>
    </ligand>
</feature>
<comment type="catalytic activity">
    <reaction evidence="10 11">
        <text>shikimate + ATP = 3-phosphoshikimate + ADP + H(+)</text>
        <dbReference type="Rhea" id="RHEA:13121"/>
        <dbReference type="ChEBI" id="CHEBI:15378"/>
        <dbReference type="ChEBI" id="CHEBI:30616"/>
        <dbReference type="ChEBI" id="CHEBI:36208"/>
        <dbReference type="ChEBI" id="CHEBI:145989"/>
        <dbReference type="ChEBI" id="CHEBI:456216"/>
        <dbReference type="EC" id="2.7.1.71"/>
    </reaction>
</comment>
<evidence type="ECO:0000256" key="3">
    <source>
        <dbReference type="ARBA" id="ARBA00012154"/>
    </source>
</evidence>
<evidence type="ECO:0000313" key="12">
    <source>
        <dbReference type="EMBL" id="HHO73086.1"/>
    </source>
</evidence>
<keyword evidence="11" id="KW-0963">Cytoplasm</keyword>
<keyword evidence="11" id="KW-0460">Magnesium</keyword>
<feature type="binding site" evidence="11">
    <location>
        <begin position="13"/>
        <end position="18"/>
    </location>
    <ligand>
        <name>ATP</name>
        <dbReference type="ChEBI" id="CHEBI:30616"/>
    </ligand>
</feature>
<dbReference type="PROSITE" id="PS01128">
    <property type="entry name" value="SHIKIMATE_KINASE"/>
    <property type="match status" value="1"/>
</dbReference>
<feature type="binding site" evidence="11">
    <location>
        <position position="81"/>
    </location>
    <ligand>
        <name>substrate</name>
    </ligand>
</feature>
<dbReference type="GO" id="GO:0008652">
    <property type="term" value="P:amino acid biosynthetic process"/>
    <property type="evidence" value="ECO:0007669"/>
    <property type="project" value="UniProtKB-KW"/>
</dbReference>
<dbReference type="GO" id="GO:0005829">
    <property type="term" value="C:cytosol"/>
    <property type="evidence" value="ECO:0007669"/>
    <property type="project" value="TreeGrafter"/>
</dbReference>
<comment type="subunit">
    <text evidence="11">Monomer.</text>
</comment>
<comment type="caution">
    <text evidence="12">The sequence shown here is derived from an EMBL/GenBank/DDBJ whole genome shotgun (WGS) entry which is preliminary data.</text>
</comment>
<evidence type="ECO:0000256" key="7">
    <source>
        <dbReference type="ARBA" id="ARBA00022777"/>
    </source>
</evidence>
<dbReference type="GO" id="GO:0009423">
    <property type="term" value="P:chorismate biosynthetic process"/>
    <property type="evidence" value="ECO:0007669"/>
    <property type="project" value="UniProtKB-UniRule"/>
</dbReference>
<comment type="pathway">
    <text evidence="1 11">Metabolic intermediate biosynthesis; chorismate biosynthesis; chorismate from D-erythrose 4-phosphate and phosphoenolpyruvate: step 5/7.</text>
</comment>
<comment type="subcellular location">
    <subcellularLocation>
        <location evidence="11">Cytoplasm</location>
    </subcellularLocation>
</comment>
<keyword evidence="8 11" id="KW-0067">ATP-binding</keyword>
<keyword evidence="6 11" id="KW-0547">Nucleotide-binding</keyword>
<keyword evidence="11" id="KW-0479">Metal-binding</keyword>
<dbReference type="GO" id="GO:0004765">
    <property type="term" value="F:shikimate kinase activity"/>
    <property type="evidence" value="ECO:0007669"/>
    <property type="project" value="UniProtKB-UniRule"/>
</dbReference>
<dbReference type="InterPro" id="IPR031322">
    <property type="entry name" value="Shikimate/glucono_kinase"/>
</dbReference>
<evidence type="ECO:0000256" key="4">
    <source>
        <dbReference type="ARBA" id="ARBA00022605"/>
    </source>
</evidence>
<comment type="caution">
    <text evidence="11">Lacks conserved residue(s) required for the propagation of feature annotation.</text>
</comment>
<protein>
    <recommendedName>
        <fullName evidence="3 11">Shikimate kinase</fullName>
        <shortName evidence="11">SK</shortName>
        <ecNumber evidence="3 11">2.7.1.71</ecNumber>
    </recommendedName>
</protein>
<feature type="binding site" evidence="11">
    <location>
        <position position="17"/>
    </location>
    <ligand>
        <name>Mg(2+)</name>
        <dbReference type="ChEBI" id="CHEBI:18420"/>
    </ligand>
</feature>
<evidence type="ECO:0000256" key="2">
    <source>
        <dbReference type="ARBA" id="ARBA00006997"/>
    </source>
</evidence>
<evidence type="ECO:0000256" key="1">
    <source>
        <dbReference type="ARBA" id="ARBA00004842"/>
    </source>
</evidence>
<dbReference type="CDD" id="cd00464">
    <property type="entry name" value="SK"/>
    <property type="match status" value="1"/>
</dbReference>
<reference evidence="12" key="1">
    <citation type="journal article" date="2020" name="mSystems">
        <title>Genome- and Community-Level Interaction Insights into Carbon Utilization and Element Cycling Functions of Hydrothermarchaeota in Hydrothermal Sediment.</title>
        <authorList>
            <person name="Zhou Z."/>
            <person name="Liu Y."/>
            <person name="Xu W."/>
            <person name="Pan J."/>
            <person name="Luo Z.H."/>
            <person name="Li M."/>
        </authorList>
    </citation>
    <scope>NUCLEOTIDE SEQUENCE [LARGE SCALE GENOMIC DNA]</scope>
    <source>
        <strain evidence="12">SpSt-114</strain>
    </source>
</reference>
<comment type="function">
    <text evidence="11">Catalyzes the specific phosphorylation of the 3-hydroxyl group of shikimic acid using ATP as a cosubstrate.</text>
</comment>
<dbReference type="EMBL" id="DSAC01000005">
    <property type="protein sequence ID" value="HHO73086.1"/>
    <property type="molecule type" value="Genomic_DNA"/>
</dbReference>
<evidence type="ECO:0000256" key="10">
    <source>
        <dbReference type="ARBA" id="ARBA00048567"/>
    </source>
</evidence>
<comment type="cofactor">
    <cofactor evidence="11">
        <name>Mg(2+)</name>
        <dbReference type="ChEBI" id="CHEBI:18420"/>
    </cofactor>
    <text evidence="11">Binds 1 Mg(2+) ion per subunit.</text>
</comment>
<dbReference type="UniPathway" id="UPA00053">
    <property type="reaction ID" value="UER00088"/>
</dbReference>
<keyword evidence="9 11" id="KW-0057">Aromatic amino acid biosynthesis</keyword>
<feature type="binding site" evidence="11">
    <location>
        <position position="35"/>
    </location>
    <ligand>
        <name>substrate</name>
    </ligand>
</feature>
<dbReference type="GO" id="GO:0000287">
    <property type="term" value="F:magnesium ion binding"/>
    <property type="evidence" value="ECO:0007669"/>
    <property type="project" value="UniProtKB-UniRule"/>
</dbReference>
<dbReference type="GO" id="GO:0005524">
    <property type="term" value="F:ATP binding"/>
    <property type="evidence" value="ECO:0007669"/>
    <property type="project" value="UniProtKB-UniRule"/>
</dbReference>
<name>A0A7C5SYG8_9AQUI</name>
<evidence type="ECO:0000256" key="6">
    <source>
        <dbReference type="ARBA" id="ARBA00022741"/>
    </source>
</evidence>
<dbReference type="PANTHER" id="PTHR21087:SF16">
    <property type="entry name" value="SHIKIMATE KINASE 1, CHLOROPLASTIC"/>
    <property type="match status" value="1"/>
</dbReference>
<dbReference type="GO" id="GO:0009073">
    <property type="term" value="P:aromatic amino acid family biosynthetic process"/>
    <property type="evidence" value="ECO:0007669"/>
    <property type="project" value="UniProtKB-KW"/>
</dbReference>
<gene>
    <name evidence="11" type="primary">aroK</name>
    <name evidence="12" type="ORF">ENN04_00370</name>
</gene>
<dbReference type="HAMAP" id="MF_00109">
    <property type="entry name" value="Shikimate_kinase"/>
    <property type="match status" value="1"/>
</dbReference>
<proteinExistence type="inferred from homology"/>
<dbReference type="InterPro" id="IPR000623">
    <property type="entry name" value="Shikimate_kinase/TSH1"/>
</dbReference>
<dbReference type="SUPFAM" id="SSF52540">
    <property type="entry name" value="P-loop containing nucleoside triphosphate hydrolases"/>
    <property type="match status" value="1"/>
</dbReference>
<comment type="similarity">
    <text evidence="2 11">Belongs to the shikimate kinase family.</text>
</comment>
<keyword evidence="7 11" id="KW-0418">Kinase</keyword>
<dbReference type="InterPro" id="IPR023000">
    <property type="entry name" value="Shikimate_kinase_CS"/>
</dbReference>
<dbReference type="Pfam" id="PF01202">
    <property type="entry name" value="SKI"/>
    <property type="match status" value="1"/>
</dbReference>
<evidence type="ECO:0000256" key="11">
    <source>
        <dbReference type="HAMAP-Rule" id="MF_00109"/>
    </source>
</evidence>
<evidence type="ECO:0000256" key="9">
    <source>
        <dbReference type="ARBA" id="ARBA00023141"/>
    </source>
</evidence>
<dbReference type="EC" id="2.7.1.71" evidence="3 11"/>
<dbReference type="PANTHER" id="PTHR21087">
    <property type="entry name" value="SHIKIMATE KINASE"/>
    <property type="match status" value="1"/>
</dbReference>
<organism evidence="12">
    <name type="scientific">Thermocrinis ruber</name>
    <dbReference type="NCBI Taxonomy" id="75906"/>
    <lineage>
        <taxon>Bacteria</taxon>
        <taxon>Pseudomonadati</taxon>
        <taxon>Aquificota</taxon>
        <taxon>Aquificia</taxon>
        <taxon>Aquificales</taxon>
        <taxon>Aquificaceae</taxon>
        <taxon>Thermocrinis</taxon>
    </lineage>
</organism>
<dbReference type="Gene3D" id="3.40.50.300">
    <property type="entry name" value="P-loop containing nucleotide triphosphate hydrolases"/>
    <property type="match status" value="1"/>
</dbReference>
<keyword evidence="4 11" id="KW-0028">Amino-acid biosynthesis</keyword>
<dbReference type="AlphaFoldDB" id="A0A7C5SYG8"/>
<dbReference type="InterPro" id="IPR027417">
    <property type="entry name" value="P-loop_NTPase"/>
</dbReference>
<sequence length="164" mass="18691">MKPTRIFLVGFMCSGKSTVGKLLADKLGYTFWDIDQVIEEREGKSIEEIFKSKGEEYFRSLERSVLEEFLEKERVVVSTGGGLGANPTAMEKMKSAGLVVWLDLDFETFLQRCANEEGRPLLKRGLDYLRALMEEREKVYRLAHIRLKADKPPDALVEGLLSQL</sequence>
<accession>A0A7C5SYG8</accession>
<keyword evidence="5 11" id="KW-0808">Transferase</keyword>
<feature type="binding site" evidence="11">
    <location>
        <position position="119"/>
    </location>
    <ligand>
        <name>ATP</name>
        <dbReference type="ChEBI" id="CHEBI:30616"/>
    </ligand>
</feature>
<feature type="binding site" evidence="11">
    <location>
        <position position="59"/>
    </location>
    <ligand>
        <name>substrate</name>
    </ligand>
</feature>
<evidence type="ECO:0000256" key="8">
    <source>
        <dbReference type="ARBA" id="ARBA00022840"/>
    </source>
</evidence>
<evidence type="ECO:0000256" key="5">
    <source>
        <dbReference type="ARBA" id="ARBA00022679"/>
    </source>
</evidence>